<dbReference type="InterPro" id="IPR037523">
    <property type="entry name" value="VOC_core"/>
</dbReference>
<proteinExistence type="predicted"/>
<reference evidence="3 4" key="1">
    <citation type="submission" date="2020-04" db="EMBL/GenBank/DDBJ databases">
        <authorList>
            <person name="De Canck E."/>
        </authorList>
    </citation>
    <scope>NUCLEOTIDE SEQUENCE [LARGE SCALE GENOMIC DNA]</scope>
    <source>
        <strain evidence="3 4">LMG 28688</strain>
    </source>
</reference>
<organism evidence="3 4">
    <name type="scientific">Paraburkholderia caffeinitolerans</name>
    <dbReference type="NCBI Taxonomy" id="1723730"/>
    <lineage>
        <taxon>Bacteria</taxon>
        <taxon>Pseudomonadati</taxon>
        <taxon>Pseudomonadota</taxon>
        <taxon>Betaproteobacteria</taxon>
        <taxon>Burkholderiales</taxon>
        <taxon>Burkholderiaceae</taxon>
        <taxon>Paraburkholderia</taxon>
    </lineage>
</organism>
<dbReference type="Gene3D" id="3.10.180.10">
    <property type="entry name" value="2,3-Dihydroxybiphenyl 1,2-Dioxygenase, domain 1"/>
    <property type="match status" value="1"/>
</dbReference>
<dbReference type="PROSITE" id="PS51819">
    <property type="entry name" value="VOC"/>
    <property type="match status" value="1"/>
</dbReference>
<dbReference type="InterPro" id="IPR004360">
    <property type="entry name" value="Glyas_Fos-R_dOase_dom"/>
</dbReference>
<dbReference type="InterPro" id="IPR029068">
    <property type="entry name" value="Glyas_Bleomycin-R_OHBP_Dase"/>
</dbReference>
<dbReference type="GO" id="GO:0004493">
    <property type="term" value="F:methylmalonyl-CoA epimerase activity"/>
    <property type="evidence" value="ECO:0007669"/>
    <property type="project" value="TreeGrafter"/>
</dbReference>
<dbReference type="GO" id="GO:0046491">
    <property type="term" value="P:L-methylmalonyl-CoA metabolic process"/>
    <property type="evidence" value="ECO:0007669"/>
    <property type="project" value="TreeGrafter"/>
</dbReference>
<dbReference type="RefSeq" id="WP_246282406.1">
    <property type="nucleotide sequence ID" value="NZ_CADIKL010000034.1"/>
</dbReference>
<dbReference type="PANTHER" id="PTHR43048">
    <property type="entry name" value="METHYLMALONYL-COA EPIMERASE"/>
    <property type="match status" value="1"/>
</dbReference>
<dbReference type="PANTHER" id="PTHR43048:SF5">
    <property type="entry name" value="BLR5325 PROTEIN"/>
    <property type="match status" value="1"/>
</dbReference>
<evidence type="ECO:0000256" key="1">
    <source>
        <dbReference type="ARBA" id="ARBA00022723"/>
    </source>
</evidence>
<dbReference type="SUPFAM" id="SSF54593">
    <property type="entry name" value="Glyoxalase/Bleomycin resistance protein/Dihydroxybiphenyl dioxygenase"/>
    <property type="match status" value="1"/>
</dbReference>
<dbReference type="Proteomes" id="UP000494119">
    <property type="component" value="Unassembled WGS sequence"/>
</dbReference>
<dbReference type="AlphaFoldDB" id="A0A6J5GQ20"/>
<evidence type="ECO:0000313" key="4">
    <source>
        <dbReference type="Proteomes" id="UP000494119"/>
    </source>
</evidence>
<feature type="domain" description="VOC" evidence="2">
    <location>
        <begin position="13"/>
        <end position="142"/>
    </location>
</feature>
<gene>
    <name evidence="3" type="ORF">LMG28688_05368</name>
</gene>
<dbReference type="InterPro" id="IPR051785">
    <property type="entry name" value="MMCE/EMCE_epimerase"/>
</dbReference>
<evidence type="ECO:0000259" key="2">
    <source>
        <dbReference type="PROSITE" id="PS51819"/>
    </source>
</evidence>
<evidence type="ECO:0000313" key="3">
    <source>
        <dbReference type="EMBL" id="CAB3801485.1"/>
    </source>
</evidence>
<dbReference type="CDD" id="cd06587">
    <property type="entry name" value="VOC"/>
    <property type="match status" value="1"/>
</dbReference>
<sequence>MATIQSSPAPALRLNNVALAVADLDSMIDWYRNVFGLQVETRGHFNPVNADFAMLTGNGFRLELVSRQGGEHRPADRSAPPLHLHALGWKAIVLESDDLAATTATLTALGVEIVWAEQALTPTLASTMVRDPEGNLVNIFGELAQTCCS</sequence>
<accession>A0A6J5GQ20</accession>
<dbReference type="GO" id="GO:0046872">
    <property type="term" value="F:metal ion binding"/>
    <property type="evidence" value="ECO:0007669"/>
    <property type="project" value="UniProtKB-KW"/>
</dbReference>
<dbReference type="EMBL" id="CADIKL010000034">
    <property type="protein sequence ID" value="CAB3801485.1"/>
    <property type="molecule type" value="Genomic_DNA"/>
</dbReference>
<name>A0A6J5GQ20_9BURK</name>
<keyword evidence="4" id="KW-1185">Reference proteome</keyword>
<dbReference type="Pfam" id="PF00903">
    <property type="entry name" value="Glyoxalase"/>
    <property type="match status" value="1"/>
</dbReference>
<protein>
    <recommendedName>
        <fullName evidence="2">VOC domain-containing protein</fullName>
    </recommendedName>
</protein>
<keyword evidence="1" id="KW-0479">Metal-binding</keyword>